<name>A0AA39X3X2_9PEZI</name>
<dbReference type="PANTHER" id="PTHR11654">
    <property type="entry name" value="OLIGOPEPTIDE TRANSPORTER-RELATED"/>
    <property type="match status" value="1"/>
</dbReference>
<comment type="caution">
    <text evidence="8">The sequence shown here is derived from an EMBL/GenBank/DDBJ whole genome shotgun (WGS) entry which is preliminary data.</text>
</comment>
<feature type="region of interest" description="Disordered" evidence="6">
    <location>
        <begin position="1"/>
        <end position="24"/>
    </location>
</feature>
<dbReference type="Proteomes" id="UP001175000">
    <property type="component" value="Unassembled WGS sequence"/>
</dbReference>
<dbReference type="GO" id="GO:0016020">
    <property type="term" value="C:membrane"/>
    <property type="evidence" value="ECO:0007669"/>
    <property type="project" value="UniProtKB-SubCell"/>
</dbReference>
<evidence type="ECO:0000256" key="5">
    <source>
        <dbReference type="ARBA" id="ARBA00023136"/>
    </source>
</evidence>
<evidence type="ECO:0000313" key="9">
    <source>
        <dbReference type="Proteomes" id="UP001175000"/>
    </source>
</evidence>
<feature type="compositionally biased region" description="Basic and acidic residues" evidence="6">
    <location>
        <begin position="10"/>
        <end position="20"/>
    </location>
</feature>
<dbReference type="InterPro" id="IPR000109">
    <property type="entry name" value="POT_fam"/>
</dbReference>
<feature type="transmembrane region" description="Helical" evidence="7">
    <location>
        <begin position="550"/>
        <end position="572"/>
    </location>
</feature>
<keyword evidence="5 7" id="KW-0472">Membrane</keyword>
<dbReference type="InterPro" id="IPR036259">
    <property type="entry name" value="MFS_trans_sf"/>
</dbReference>
<evidence type="ECO:0000256" key="2">
    <source>
        <dbReference type="ARBA" id="ARBA00005982"/>
    </source>
</evidence>
<reference evidence="8" key="1">
    <citation type="submission" date="2023-06" db="EMBL/GenBank/DDBJ databases">
        <title>Genome-scale phylogeny and comparative genomics of the fungal order Sordariales.</title>
        <authorList>
            <consortium name="Lawrence Berkeley National Laboratory"/>
            <person name="Hensen N."/>
            <person name="Bonometti L."/>
            <person name="Westerberg I."/>
            <person name="Brannstrom I.O."/>
            <person name="Guillou S."/>
            <person name="Cros-Aarteil S."/>
            <person name="Calhoun S."/>
            <person name="Haridas S."/>
            <person name="Kuo A."/>
            <person name="Mondo S."/>
            <person name="Pangilinan J."/>
            <person name="Riley R."/>
            <person name="Labutti K."/>
            <person name="Andreopoulos B."/>
            <person name="Lipzen A."/>
            <person name="Chen C."/>
            <person name="Yanf M."/>
            <person name="Daum C."/>
            <person name="Ng V."/>
            <person name="Clum A."/>
            <person name="Steindorff A."/>
            <person name="Ohm R."/>
            <person name="Martin F."/>
            <person name="Silar P."/>
            <person name="Natvig D."/>
            <person name="Lalanne C."/>
            <person name="Gautier V."/>
            <person name="Ament-Velasquez S.L."/>
            <person name="Kruys A."/>
            <person name="Hutchinson M.I."/>
            <person name="Powell A.J."/>
            <person name="Barry K."/>
            <person name="Miller A.N."/>
            <person name="Grigoriev I.V."/>
            <person name="Debuchy R."/>
            <person name="Gladieux P."/>
            <person name="Thoren M.H."/>
            <person name="Johannesson H."/>
        </authorList>
    </citation>
    <scope>NUCLEOTIDE SEQUENCE</scope>
    <source>
        <strain evidence="8">CBS 606.72</strain>
    </source>
</reference>
<keyword evidence="3 7" id="KW-0812">Transmembrane</keyword>
<dbReference type="AlphaFoldDB" id="A0AA39X3X2"/>
<feature type="transmembrane region" description="Helical" evidence="7">
    <location>
        <begin position="440"/>
        <end position="458"/>
    </location>
</feature>
<comment type="subcellular location">
    <subcellularLocation>
        <location evidence="1">Membrane</location>
        <topology evidence="1">Multi-pass membrane protein</topology>
    </subcellularLocation>
</comment>
<sequence>MSIGLASMDCKGHPSGEGRCKPRNHGAVAGYPRSRYARSKGKLPGFISAFIGPGASASGPAVAEDLSFGIEKQGLEAPVLAKSDDYGHYTIAFIELCERFSYYGTTAVFTNFIQWPLPPGSTTGANFGTGQAGALGLGQQTSTALTTFNAFWQYSMPLFGAYVADSCLGRFNTIALALGIDIIGHAVLVTSALPLIIKNPDGAMAAFILSIITMGLGTGGFKPNVNPLIVEQLDLDHMIVKTLPDGERVVVDPPLTASGYYVGFWLSYTLPTIMLCLCPLVILWGRKRYKRVPPQGSILGKAFKLLRLALKGRVSINPVRTFKNIRSDDFWETVKPSELGANKPKWMDFNDAWVDEIARGFSACAVLWYPLYWICYNQINNSLISQAAVMRLGGIPNDVLTNLNPFALIILIPIMDTIVYPSLRKIGIHLTPLKRITAGYFVAGCSMIWACVLQYYIYQRSECGKYASQYLDAEKTMRCSNVDISVWAQTGSYVLLALSEVLASITSLEYAHSKAPKSARSMVQAVCLFMNAIASAIGFGLVTLAKDPSLVWNFAVPAFLAFIGGSMFWLQFRKLDQAEDRLNMLPSAAVGVETDVYQPVTEEMKEKQESHT</sequence>
<feature type="transmembrane region" description="Helical" evidence="7">
    <location>
        <begin position="203"/>
        <end position="221"/>
    </location>
</feature>
<keyword evidence="9" id="KW-1185">Reference proteome</keyword>
<feature type="transmembrane region" description="Helical" evidence="7">
    <location>
        <begin position="399"/>
        <end position="419"/>
    </location>
</feature>
<gene>
    <name evidence="8" type="ORF">B0T14DRAFT_543632</name>
</gene>
<evidence type="ECO:0000313" key="8">
    <source>
        <dbReference type="EMBL" id="KAK0626829.1"/>
    </source>
</evidence>
<accession>A0AA39X3X2</accession>
<feature type="transmembrane region" description="Helical" evidence="7">
    <location>
        <begin position="174"/>
        <end position="196"/>
    </location>
</feature>
<dbReference type="Gene3D" id="1.20.1250.20">
    <property type="entry name" value="MFS general substrate transporter like domains"/>
    <property type="match status" value="2"/>
</dbReference>
<evidence type="ECO:0000256" key="1">
    <source>
        <dbReference type="ARBA" id="ARBA00004141"/>
    </source>
</evidence>
<proteinExistence type="inferred from homology"/>
<feature type="transmembrane region" description="Helical" evidence="7">
    <location>
        <begin position="493"/>
        <end position="511"/>
    </location>
</feature>
<dbReference type="Pfam" id="PF00854">
    <property type="entry name" value="PTR2"/>
    <property type="match status" value="2"/>
</dbReference>
<keyword evidence="4 7" id="KW-1133">Transmembrane helix</keyword>
<evidence type="ECO:0000256" key="4">
    <source>
        <dbReference type="ARBA" id="ARBA00022989"/>
    </source>
</evidence>
<dbReference type="SUPFAM" id="SSF103473">
    <property type="entry name" value="MFS general substrate transporter"/>
    <property type="match status" value="1"/>
</dbReference>
<evidence type="ECO:0000256" key="3">
    <source>
        <dbReference type="ARBA" id="ARBA00022692"/>
    </source>
</evidence>
<feature type="transmembrane region" description="Helical" evidence="7">
    <location>
        <begin position="523"/>
        <end position="544"/>
    </location>
</feature>
<comment type="similarity">
    <text evidence="2">Belongs to the major facilitator superfamily. Proton-dependent oligopeptide transporter (POT/PTR) (TC 2.A.17) family.</text>
</comment>
<organism evidence="8 9">
    <name type="scientific">Immersiella caudata</name>
    <dbReference type="NCBI Taxonomy" id="314043"/>
    <lineage>
        <taxon>Eukaryota</taxon>
        <taxon>Fungi</taxon>
        <taxon>Dikarya</taxon>
        <taxon>Ascomycota</taxon>
        <taxon>Pezizomycotina</taxon>
        <taxon>Sordariomycetes</taxon>
        <taxon>Sordariomycetidae</taxon>
        <taxon>Sordariales</taxon>
        <taxon>Lasiosphaeriaceae</taxon>
        <taxon>Immersiella</taxon>
    </lineage>
</organism>
<evidence type="ECO:0000256" key="7">
    <source>
        <dbReference type="SAM" id="Phobius"/>
    </source>
</evidence>
<feature type="transmembrane region" description="Helical" evidence="7">
    <location>
        <begin position="262"/>
        <end position="284"/>
    </location>
</feature>
<protein>
    <submittedName>
        <fullName evidence="8">POT family-domain-containing protein</fullName>
    </submittedName>
</protein>
<dbReference type="GO" id="GO:0022857">
    <property type="term" value="F:transmembrane transporter activity"/>
    <property type="evidence" value="ECO:0007669"/>
    <property type="project" value="InterPro"/>
</dbReference>
<evidence type="ECO:0000256" key="6">
    <source>
        <dbReference type="SAM" id="MobiDB-lite"/>
    </source>
</evidence>
<dbReference type="EMBL" id="JAULSU010000002">
    <property type="protein sequence ID" value="KAK0626829.1"/>
    <property type="molecule type" value="Genomic_DNA"/>
</dbReference>